<organism evidence="2 3">
    <name type="scientific">Sphagnum jensenii</name>
    <dbReference type="NCBI Taxonomy" id="128206"/>
    <lineage>
        <taxon>Eukaryota</taxon>
        <taxon>Viridiplantae</taxon>
        <taxon>Streptophyta</taxon>
        <taxon>Embryophyta</taxon>
        <taxon>Bryophyta</taxon>
        <taxon>Sphagnophytina</taxon>
        <taxon>Sphagnopsida</taxon>
        <taxon>Sphagnales</taxon>
        <taxon>Sphagnaceae</taxon>
        <taxon>Sphagnum</taxon>
    </lineage>
</organism>
<evidence type="ECO:0000313" key="3">
    <source>
        <dbReference type="Proteomes" id="UP001497444"/>
    </source>
</evidence>
<sequence length="617" mass="68726">MRELQLHTRTAQRSRSLEEILMSETTKAAAWAVFQHHGGGGSAAGAATSSSYSRGGGGGGSGIAAVGRATRFKIEAQMRNGGAHSESSRAAAMTSLCTTVNNLQWDAGSTLFDSYELDSLSKQFDQAFIWNPTSRNSFRLEAAAPPPAVTKLSSSSSSSCVLDDESHQIADRSLTTSRVKSPFARQRSLYRHRRHRRHHDLDHAPRILPPSERMRDFVEDSYTLDQPILLQRPAKPIVENTAYRDDDNDDDVVQPTAAGTPEKAQDDSCKPSPGRTTSSCMEEEQSLEEETQEEEEEPPIKLFFAGQKAVGGGGGGGSFLQFAHTPNPLNLSQRKSRRSMDMNSSQELDSSMDMDDRSTSSARQSFQEKLRNFFHKARISPQESSSSMLPLHKSSSTDSSQQQLHPGARRPHPPGSPRKPSTSHELQDDSLFHYGWSYVEEADDDRADSVVDCRKLSSSKHKKLQDRGSFSFRSVGKKALQHSLPAQVLGGSSTSESQQQRQHHHQRQSSSDSTTTTSVTMEHEHHHVYYHHHLHHIVIHQQQQQLDHQDYEQLSLQQQQDTNHVRIRRLDVLPRNISLEEFKAASCSPPISCHDHEEEDAVAISSNFTTPLIVDET</sequence>
<feature type="region of interest" description="Disordered" evidence="1">
    <location>
        <begin position="315"/>
        <end position="427"/>
    </location>
</feature>
<evidence type="ECO:0000256" key="1">
    <source>
        <dbReference type="SAM" id="MobiDB-lite"/>
    </source>
</evidence>
<feature type="compositionally biased region" description="Low complexity" evidence="1">
    <location>
        <begin position="508"/>
        <end position="520"/>
    </location>
</feature>
<dbReference type="Proteomes" id="UP001497444">
    <property type="component" value="Chromosome 7"/>
</dbReference>
<feature type="compositionally biased region" description="Basic residues" evidence="1">
    <location>
        <begin position="188"/>
        <end position="198"/>
    </location>
</feature>
<feature type="compositionally biased region" description="Acidic residues" evidence="1">
    <location>
        <begin position="281"/>
        <end position="297"/>
    </location>
</feature>
<evidence type="ECO:0000313" key="2">
    <source>
        <dbReference type="EMBL" id="CAK9276030.1"/>
    </source>
</evidence>
<feature type="region of interest" description="Disordered" evidence="1">
    <location>
        <begin position="488"/>
        <end position="521"/>
    </location>
</feature>
<proteinExistence type="predicted"/>
<gene>
    <name evidence="2" type="ORF">CSSPJE1EN1_LOCUS21508</name>
</gene>
<protein>
    <submittedName>
        <fullName evidence="2">Uncharacterized protein</fullName>
    </submittedName>
</protein>
<keyword evidence="3" id="KW-1185">Reference proteome</keyword>
<name>A0ABP0XBY4_9BRYO</name>
<feature type="region of interest" description="Disordered" evidence="1">
    <location>
        <begin position="177"/>
        <end position="208"/>
    </location>
</feature>
<feature type="compositionally biased region" description="Low complexity" evidence="1">
    <location>
        <begin position="384"/>
        <end position="396"/>
    </location>
</feature>
<reference evidence="2" key="1">
    <citation type="submission" date="2024-02" db="EMBL/GenBank/DDBJ databases">
        <authorList>
            <consortium name="ELIXIR-Norway"/>
            <consortium name="Elixir Norway"/>
        </authorList>
    </citation>
    <scope>NUCLEOTIDE SEQUENCE</scope>
</reference>
<dbReference type="PANTHER" id="PTHR34665:SF4">
    <property type="entry name" value="DUF3741 DOMAIN-CONTAINING PROTEIN"/>
    <property type="match status" value="1"/>
</dbReference>
<dbReference type="PANTHER" id="PTHR34665">
    <property type="entry name" value="DUF3741 DOMAIN-CONTAINING PROTEIN"/>
    <property type="match status" value="1"/>
</dbReference>
<feature type="region of interest" description="Disordered" evidence="1">
    <location>
        <begin position="241"/>
        <end position="297"/>
    </location>
</feature>
<dbReference type="EMBL" id="OZ020102">
    <property type="protein sequence ID" value="CAK9276030.1"/>
    <property type="molecule type" value="Genomic_DNA"/>
</dbReference>
<accession>A0ABP0XBY4</accession>